<dbReference type="Proteomes" id="UP000192468">
    <property type="component" value="Unassembled WGS sequence"/>
</dbReference>
<evidence type="ECO:0000256" key="7">
    <source>
        <dbReference type="SAM" id="MobiDB-lite"/>
    </source>
</evidence>
<dbReference type="GO" id="GO:0005886">
    <property type="term" value="C:plasma membrane"/>
    <property type="evidence" value="ECO:0007669"/>
    <property type="project" value="UniProtKB-SubCell"/>
</dbReference>
<feature type="transmembrane region" description="Helical" evidence="8">
    <location>
        <begin position="110"/>
        <end position="131"/>
    </location>
</feature>
<dbReference type="PANTHER" id="PTHR30224">
    <property type="entry name" value="ELECTRON TRANSPORT PROTEIN"/>
    <property type="match status" value="1"/>
</dbReference>
<dbReference type="InterPro" id="IPR007329">
    <property type="entry name" value="FMN-bd"/>
</dbReference>
<comment type="subcellular location">
    <subcellularLocation>
        <location evidence="1">Cell membrane</location>
    </subcellularLocation>
</comment>
<dbReference type="OrthoDB" id="9806398at2"/>
<protein>
    <submittedName>
        <fullName evidence="10">Polyferredoxin</fullName>
    </submittedName>
</protein>
<dbReference type="SMART" id="SM00900">
    <property type="entry name" value="FMN_bind"/>
    <property type="match status" value="2"/>
</dbReference>
<keyword evidence="8" id="KW-1133">Transmembrane helix</keyword>
<dbReference type="EMBL" id="FWXH01000009">
    <property type="protein sequence ID" value="SMC25343.1"/>
    <property type="molecule type" value="Genomic_DNA"/>
</dbReference>
<feature type="region of interest" description="Disordered" evidence="7">
    <location>
        <begin position="389"/>
        <end position="445"/>
    </location>
</feature>
<feature type="compositionally biased region" description="Polar residues" evidence="7">
    <location>
        <begin position="389"/>
        <end position="408"/>
    </location>
</feature>
<feature type="transmembrane region" description="Helical" evidence="8">
    <location>
        <begin position="20"/>
        <end position="41"/>
    </location>
</feature>
<evidence type="ECO:0000256" key="3">
    <source>
        <dbReference type="ARBA" id="ARBA00022723"/>
    </source>
</evidence>
<dbReference type="PROSITE" id="PS51379">
    <property type="entry name" value="4FE4S_FER_2"/>
    <property type="match status" value="1"/>
</dbReference>
<gene>
    <name evidence="10" type="ORF">SAMN02745134_02422</name>
</gene>
<reference evidence="10 11" key="1">
    <citation type="submission" date="2017-04" db="EMBL/GenBank/DDBJ databases">
        <authorList>
            <person name="Afonso C.L."/>
            <person name="Miller P.J."/>
            <person name="Scott M.A."/>
            <person name="Spackman E."/>
            <person name="Goraichik I."/>
            <person name="Dimitrov K.M."/>
            <person name="Suarez D.L."/>
            <person name="Swayne D.E."/>
        </authorList>
    </citation>
    <scope>NUCLEOTIDE SEQUENCE [LARGE SCALE GENOMIC DNA]</scope>
    <source>
        <strain evidence="10 11">DSM 12555</strain>
    </source>
</reference>
<dbReference type="GO" id="GO:0051536">
    <property type="term" value="F:iron-sulfur cluster binding"/>
    <property type="evidence" value="ECO:0007669"/>
    <property type="project" value="UniProtKB-KW"/>
</dbReference>
<dbReference type="AlphaFoldDB" id="A0A1W1XN06"/>
<name>A0A1W1XN06_9CLOT</name>
<evidence type="ECO:0000259" key="9">
    <source>
        <dbReference type="PROSITE" id="PS51379"/>
    </source>
</evidence>
<keyword evidence="2" id="KW-1003">Cell membrane</keyword>
<sequence length="524" mass="56895">MKKKIKKIQIFRIVVQLGFLYLLPGLFTLTFSQIKNIYLMIIKGNFNFLHAYPSLIEVLTIIPLTIIFGRFFCGWICAFGTFNDIVYKISKNIFKVNFKIDKDVDAILKYVKYLILFMLIIFVWTMGSTIFKTANPWDAFAQITNFPQVVSTYTIGFILLILIGVGAAFVERFFCRYLCPLGAIFTIVSKISIFKINKPNDKCGKCRICTNNCSMGIELYKVQEQRGGECINCLNCIEVCPRRNTNANVLNENVNPALASSVAIVGFGAIYGLNNLGGNAVTKYFPNTVSVSATASTKGNYKDGTYTGTADGFRPGMQVSVTIKGGKITDVKIVQTNDTPGYYDKAANSIPNEIISSQSTEVDTVSGATYSSNGIINAVKNALKEATVGSTSSSSKATNTQTETSNEVQAQTQTNAASTQQQAATSNEGSTQQGGKYKDGTYTGTADGFRPGLQVSVTVKSGKISDIKIDQINDTPNFYQRAVDTVPNEIITAQSTSVDTVSGATYSSEGIINAVSAALSKAKI</sequence>
<evidence type="ECO:0000256" key="8">
    <source>
        <dbReference type="SAM" id="Phobius"/>
    </source>
</evidence>
<dbReference type="RefSeq" id="WP_084116253.1">
    <property type="nucleotide sequence ID" value="NZ_FWXH01000009.1"/>
</dbReference>
<keyword evidence="6 8" id="KW-0472">Membrane</keyword>
<feature type="transmembrane region" description="Helical" evidence="8">
    <location>
        <begin position="151"/>
        <end position="170"/>
    </location>
</feature>
<evidence type="ECO:0000256" key="6">
    <source>
        <dbReference type="ARBA" id="ARBA00023136"/>
    </source>
</evidence>
<evidence type="ECO:0000256" key="5">
    <source>
        <dbReference type="ARBA" id="ARBA00023014"/>
    </source>
</evidence>
<evidence type="ECO:0000256" key="2">
    <source>
        <dbReference type="ARBA" id="ARBA00022475"/>
    </source>
</evidence>
<organism evidence="10 11">
    <name type="scientific">Clostridium acidisoli DSM 12555</name>
    <dbReference type="NCBI Taxonomy" id="1121291"/>
    <lineage>
        <taxon>Bacteria</taxon>
        <taxon>Bacillati</taxon>
        <taxon>Bacillota</taxon>
        <taxon>Clostridia</taxon>
        <taxon>Eubacteriales</taxon>
        <taxon>Clostridiaceae</taxon>
        <taxon>Clostridium</taxon>
    </lineage>
</organism>
<evidence type="ECO:0000313" key="11">
    <source>
        <dbReference type="Proteomes" id="UP000192468"/>
    </source>
</evidence>
<dbReference type="STRING" id="1121291.SAMN02745134_02422"/>
<dbReference type="InterPro" id="IPR052378">
    <property type="entry name" value="NosR_regulator"/>
</dbReference>
<dbReference type="Pfam" id="PF04205">
    <property type="entry name" value="FMN_bind"/>
    <property type="match status" value="2"/>
</dbReference>
<feature type="transmembrane region" description="Helical" evidence="8">
    <location>
        <begin position="177"/>
        <end position="196"/>
    </location>
</feature>
<keyword evidence="3" id="KW-0479">Metal-binding</keyword>
<keyword evidence="5" id="KW-0411">Iron-sulfur</keyword>
<dbReference type="Gene3D" id="3.90.1010.20">
    <property type="match status" value="2"/>
</dbReference>
<evidence type="ECO:0000313" key="10">
    <source>
        <dbReference type="EMBL" id="SMC25343.1"/>
    </source>
</evidence>
<evidence type="ECO:0000256" key="1">
    <source>
        <dbReference type="ARBA" id="ARBA00004236"/>
    </source>
</evidence>
<dbReference type="PROSITE" id="PS00198">
    <property type="entry name" value="4FE4S_FER_1"/>
    <property type="match status" value="1"/>
</dbReference>
<feature type="domain" description="4Fe-4S ferredoxin-type" evidence="9">
    <location>
        <begin position="220"/>
        <end position="253"/>
    </location>
</feature>
<feature type="compositionally biased region" description="Low complexity" evidence="7">
    <location>
        <begin position="409"/>
        <end position="427"/>
    </location>
</feature>
<dbReference type="Pfam" id="PF12801">
    <property type="entry name" value="Fer4_5"/>
    <property type="match status" value="2"/>
</dbReference>
<evidence type="ECO:0000256" key="4">
    <source>
        <dbReference type="ARBA" id="ARBA00023004"/>
    </source>
</evidence>
<keyword evidence="8" id="KW-0812">Transmembrane</keyword>
<dbReference type="PANTHER" id="PTHR30224:SF4">
    <property type="entry name" value="ELECTRON TRANSPORT PROTEIN YCCM-RELATED"/>
    <property type="match status" value="1"/>
</dbReference>
<keyword evidence="4" id="KW-0408">Iron</keyword>
<dbReference type="GO" id="GO:0046872">
    <property type="term" value="F:metal ion binding"/>
    <property type="evidence" value="ECO:0007669"/>
    <property type="project" value="UniProtKB-KW"/>
</dbReference>
<keyword evidence="11" id="KW-1185">Reference proteome</keyword>
<accession>A0A1W1XN06</accession>
<dbReference type="InterPro" id="IPR017900">
    <property type="entry name" value="4Fe4S_Fe_S_CS"/>
</dbReference>
<proteinExistence type="predicted"/>
<dbReference type="InterPro" id="IPR017896">
    <property type="entry name" value="4Fe4S_Fe-S-bd"/>
</dbReference>
<dbReference type="GO" id="GO:0010181">
    <property type="term" value="F:FMN binding"/>
    <property type="evidence" value="ECO:0007669"/>
    <property type="project" value="InterPro"/>
</dbReference>
<feature type="transmembrane region" description="Helical" evidence="8">
    <location>
        <begin position="61"/>
        <end position="89"/>
    </location>
</feature>
<dbReference type="SUPFAM" id="SSF54862">
    <property type="entry name" value="4Fe-4S ferredoxins"/>
    <property type="match status" value="1"/>
</dbReference>